<dbReference type="Proteomes" id="UP000000422">
    <property type="component" value="Chromosome"/>
</dbReference>
<proteinExistence type="predicted"/>
<dbReference type="PANTHER" id="PTHR35446:SF2">
    <property type="entry name" value="CARBOXYMUCONOLACTONE DECARBOXYLASE-LIKE DOMAIN-CONTAINING PROTEIN"/>
    <property type="match status" value="1"/>
</dbReference>
<dbReference type="PANTHER" id="PTHR35446">
    <property type="entry name" value="SI:CH211-175M2.5"/>
    <property type="match status" value="1"/>
</dbReference>
<dbReference type="STRING" id="273121.WS1185"/>
<dbReference type="KEGG" id="wsu:WS1185"/>
<evidence type="ECO:0000313" key="2">
    <source>
        <dbReference type="Proteomes" id="UP000000422"/>
    </source>
</evidence>
<evidence type="ECO:0000313" key="1">
    <source>
        <dbReference type="EMBL" id="CAE10269.1"/>
    </source>
</evidence>
<keyword evidence="2" id="KW-1185">Reference proteome</keyword>
<sequence length="194" mass="21737">MNDANEKLESDTLTASNIFRGKARKEDATGELAELYEKITAMRGRVANSAQIFSASPELIKQQMSFIEYYMMKQKALSMPLLASIRMLISDKNSCSYCVDFNASILINRLGWTPKEVEAMRANPNDAKLEAKEKAMLLFVLKAVRTPHDVSATDVQALRELGYNDGEILDATNHGARMSAIDIIFDAFKIEKDF</sequence>
<dbReference type="EMBL" id="BX571660">
    <property type="protein sequence ID" value="CAE10269.1"/>
    <property type="molecule type" value="Genomic_DNA"/>
</dbReference>
<organism evidence="2">
    <name type="scientific">Wolinella succinogenes (strain ATCC 29543 / DSM 1740 / CCUG 13145 / JCM 31913 / LMG 7466 / NCTC 11488 / FDC 602W)</name>
    <name type="common">Vibrio succinogenes</name>
    <dbReference type="NCBI Taxonomy" id="273121"/>
    <lineage>
        <taxon>Bacteria</taxon>
        <taxon>Pseudomonadati</taxon>
        <taxon>Campylobacterota</taxon>
        <taxon>Epsilonproteobacteria</taxon>
        <taxon>Campylobacterales</taxon>
        <taxon>Helicobacteraceae</taxon>
        <taxon>Wolinella</taxon>
    </lineage>
</organism>
<dbReference type="HOGENOM" id="CLU_082760_4_3_7"/>
<reference evidence="1 2" key="1">
    <citation type="journal article" date="2003" name="Proc. Natl. Acad. Sci. U.S.A.">
        <title>Complete genome sequence and analysis of Wolinella succinogenes.</title>
        <authorList>
            <person name="Baar C."/>
            <person name="Eppinger M."/>
            <person name="Raddatz G."/>
            <person name="Simon JM."/>
            <person name="Lanz C."/>
            <person name="Klimmek O."/>
            <person name="Nandakumar R."/>
            <person name="Gross R."/>
            <person name="Rosinus A."/>
            <person name="Keller H."/>
            <person name="Jagtap P."/>
            <person name="Linke B."/>
            <person name="Meyer F."/>
            <person name="Lederer H."/>
            <person name="Schuster S.C."/>
        </authorList>
    </citation>
    <scope>NUCLEOTIDE SEQUENCE [LARGE SCALE GENOMIC DNA]</scope>
    <source>
        <strain evidence="2">ATCC 29543 / DSM 1740 / CCUG 13145 / JCM 31913 / LMG 7466 / NCTC 11488 / FDC 602W</strain>
    </source>
</reference>
<protein>
    <recommendedName>
        <fullName evidence="3">Carboxymuconolactone decarboxylase-like domain-containing protein</fullName>
    </recommendedName>
</protein>
<name>Q7MRN0_WOLSU</name>
<dbReference type="InterPro" id="IPR029032">
    <property type="entry name" value="AhpD-like"/>
</dbReference>
<dbReference type="AlphaFoldDB" id="Q7MRN0"/>
<gene>
    <name evidence="1" type="ordered locus">WS1185</name>
</gene>
<dbReference type="Gene3D" id="1.20.1290.10">
    <property type="entry name" value="AhpD-like"/>
    <property type="match status" value="1"/>
</dbReference>
<dbReference type="SUPFAM" id="SSF69118">
    <property type="entry name" value="AhpD-like"/>
    <property type="match status" value="1"/>
</dbReference>
<dbReference type="eggNOG" id="COG2128">
    <property type="taxonomic scope" value="Bacteria"/>
</dbReference>
<evidence type="ECO:0008006" key="3">
    <source>
        <dbReference type="Google" id="ProtNLM"/>
    </source>
</evidence>
<accession>Q7MRN0</accession>